<dbReference type="Proteomes" id="UP000183918">
    <property type="component" value="Unassembled WGS sequence"/>
</dbReference>
<dbReference type="CDD" id="cd00093">
    <property type="entry name" value="HTH_XRE"/>
    <property type="match status" value="1"/>
</dbReference>
<accession>A0A1H3IH75</accession>
<reference evidence="2 3" key="1">
    <citation type="submission" date="2016-10" db="EMBL/GenBank/DDBJ databases">
        <authorList>
            <person name="de Groot N.N."/>
        </authorList>
    </citation>
    <scope>NUCLEOTIDE SEQUENCE [LARGE SCALE GENOMIC DNA]</scope>
    <source>
        <strain evidence="2 3">DSM 14045</strain>
    </source>
</reference>
<organism evidence="2 3">
    <name type="scientific">Lachnobacterium bovis DSM 14045</name>
    <dbReference type="NCBI Taxonomy" id="1122142"/>
    <lineage>
        <taxon>Bacteria</taxon>
        <taxon>Bacillati</taxon>
        <taxon>Bacillota</taxon>
        <taxon>Clostridia</taxon>
        <taxon>Lachnospirales</taxon>
        <taxon>Lachnospiraceae</taxon>
        <taxon>Lachnobacterium</taxon>
    </lineage>
</organism>
<evidence type="ECO:0000313" key="3">
    <source>
        <dbReference type="Proteomes" id="UP000183918"/>
    </source>
</evidence>
<dbReference type="InterPro" id="IPR010982">
    <property type="entry name" value="Lambda_DNA-bd_dom_sf"/>
</dbReference>
<dbReference type="Gene3D" id="1.10.260.40">
    <property type="entry name" value="lambda repressor-like DNA-binding domains"/>
    <property type="match status" value="1"/>
</dbReference>
<dbReference type="AlphaFoldDB" id="A0A1H3IH75"/>
<dbReference type="InterPro" id="IPR001387">
    <property type="entry name" value="Cro/C1-type_HTH"/>
</dbReference>
<dbReference type="RefSeq" id="WP_074716967.1">
    <property type="nucleotide sequence ID" value="NZ_FNPG01000012.1"/>
</dbReference>
<dbReference type="SMART" id="SM00530">
    <property type="entry name" value="HTH_XRE"/>
    <property type="match status" value="1"/>
</dbReference>
<gene>
    <name evidence="2" type="ORF">SAMN02910414_01145</name>
</gene>
<sequence>MTLGDKIRKYRTLQDMTQKDLGLKAGFSAATADSRIRKYEKDIMAPKDDIRQKLIEALDVDPSALSDINIESYEDIMQVFFLLEDELGLEIERNDETTSLILKNDNPGHAILLSYLYAWYVQKKNLPDEDNEASFSAHTQYEKWQARFPRDLKEFWNEQRTAVDNFYNPLVHDAANEPKVSRLSEFLVDIRALIQSGISINADTKYYGVGDIGLILSFTVSELLNGDNKVCHKAFTKFLCDINTMNGYGMPYYIDMYSNESGTKISYTLRWSALPAFKNTIYKMQEHEIQKETLPDFEIDLFEKTLSSDLKMYDLDLKEEIKISCNKN</sequence>
<dbReference type="GO" id="GO:0003677">
    <property type="term" value="F:DNA binding"/>
    <property type="evidence" value="ECO:0007669"/>
    <property type="project" value="InterPro"/>
</dbReference>
<dbReference type="STRING" id="1122142.SAMN02910414_01145"/>
<protein>
    <submittedName>
        <fullName evidence="2">Helix-turn-helix</fullName>
    </submittedName>
</protein>
<name>A0A1H3IH75_9FIRM</name>
<dbReference type="SUPFAM" id="SSF47413">
    <property type="entry name" value="lambda repressor-like DNA-binding domains"/>
    <property type="match status" value="1"/>
</dbReference>
<dbReference type="Pfam" id="PF01381">
    <property type="entry name" value="HTH_3"/>
    <property type="match status" value="1"/>
</dbReference>
<dbReference type="EMBL" id="FNPG01000012">
    <property type="protein sequence ID" value="SDY26735.1"/>
    <property type="molecule type" value="Genomic_DNA"/>
</dbReference>
<proteinExistence type="predicted"/>
<dbReference type="PROSITE" id="PS50943">
    <property type="entry name" value="HTH_CROC1"/>
    <property type="match status" value="1"/>
</dbReference>
<evidence type="ECO:0000259" key="1">
    <source>
        <dbReference type="PROSITE" id="PS50943"/>
    </source>
</evidence>
<feature type="domain" description="HTH cro/C1-type" evidence="1">
    <location>
        <begin position="7"/>
        <end position="65"/>
    </location>
</feature>
<keyword evidence="3" id="KW-1185">Reference proteome</keyword>
<evidence type="ECO:0000313" key="2">
    <source>
        <dbReference type="EMBL" id="SDY26735.1"/>
    </source>
</evidence>
<dbReference type="OrthoDB" id="9785138at2"/>